<evidence type="ECO:0000256" key="10">
    <source>
        <dbReference type="SAM" id="Coils"/>
    </source>
</evidence>
<dbReference type="InterPro" id="IPR003661">
    <property type="entry name" value="HisK_dim/P_dom"/>
</dbReference>
<dbReference type="PANTHER" id="PTHR42878:SF7">
    <property type="entry name" value="SENSOR HISTIDINE KINASE GLRK"/>
    <property type="match status" value="1"/>
</dbReference>
<evidence type="ECO:0000256" key="11">
    <source>
        <dbReference type="SAM" id="Phobius"/>
    </source>
</evidence>
<sequence>MNYKIALLISKTCLFVCCLLLISITVSAQVKSPQQKLDSLYEVNKNHPKEDSVKFVILKNILIQQQRIKKNDKGVEDAALKAISFADKLHKPAWAGSIYYRWALMFHGRSDILKAENLYAKCREKYRQANDLDWVAAVYQNLGALYTLVPDYVKTLEANQKAVAIYQQLGDDENLSGLYLNIGETYQSLGQYSNAMPYVKRGLNMFIKDKSARGEAVGYASVGAIYFEAPEAEIIKIGIGPSERLKFSLQNYKRSLKIADSIADVALTASANSRIGEIQLAMGETAGALQSQQKSIDLYKSLEDDEGYAKGLIAMAKLYTGNKEYTKVAGFLNEALKIAIDKKLLVLQKDTYEALSENDEKLGNYNQSLVNYRAFIKVKEQIIDQEKEREITRRRLQLDFSIKENDYQLKQKITNGELQRQVLLAKQQEQQLLLSNQEKTLQRLTFLKRQADLENEKKSQSNLLKQQQLKAQLEKEIKDKQIGLQRTELKFNRNVNLILGILASILLGSALFVYYTQRKTAKLNKIVSEQKVELEKLGKVKDRIFSVVSHDMRTPVNSLISFIQLLEEGNINQEKLTKYAGHLKTTLGYTSAMMENLLNWASSQMQGFKPIIEKFDVQLCAQEVINALHATAIQKNITIVNEIKSGSICLADMNMTALVLRNLISNAIKFTAKNETIKLSSSISGNMIAIAVTDNGVGLLKNQVENFNISGYQEIGKTTMGTNQEKGTGIGLVLCKTFTTLMNGSLHVESEENKGSVFTLSLPNSYQVSPSFRAQPRNL</sequence>
<evidence type="ECO:0000256" key="4">
    <source>
        <dbReference type="ARBA" id="ARBA00022679"/>
    </source>
</evidence>
<evidence type="ECO:0000313" key="15">
    <source>
        <dbReference type="Proteomes" id="UP000601055"/>
    </source>
</evidence>
<dbReference type="Pfam" id="PF00512">
    <property type="entry name" value="HisKA"/>
    <property type="match status" value="1"/>
</dbReference>
<dbReference type="PANTHER" id="PTHR42878">
    <property type="entry name" value="TWO-COMPONENT HISTIDINE KINASE"/>
    <property type="match status" value="1"/>
</dbReference>
<comment type="catalytic activity">
    <reaction evidence="1">
        <text>ATP + protein L-histidine = ADP + protein N-phospho-L-histidine.</text>
        <dbReference type="EC" id="2.7.13.3"/>
    </reaction>
</comment>
<evidence type="ECO:0000256" key="6">
    <source>
        <dbReference type="ARBA" id="ARBA00022777"/>
    </source>
</evidence>
<dbReference type="Gene3D" id="3.30.565.10">
    <property type="entry name" value="Histidine kinase-like ATPase, C-terminal domain"/>
    <property type="match status" value="1"/>
</dbReference>
<feature type="repeat" description="TPR" evidence="9">
    <location>
        <begin position="176"/>
        <end position="209"/>
    </location>
</feature>
<proteinExistence type="predicted"/>
<feature type="chain" id="PRO_5036816496" description="histidine kinase" evidence="12">
    <location>
        <begin position="29"/>
        <end position="779"/>
    </location>
</feature>
<feature type="transmembrane region" description="Helical" evidence="11">
    <location>
        <begin position="495"/>
        <end position="515"/>
    </location>
</feature>
<keyword evidence="8" id="KW-0902">Two-component regulatory system</keyword>
<dbReference type="GO" id="GO:0000156">
    <property type="term" value="F:phosphorelay response regulator activity"/>
    <property type="evidence" value="ECO:0007669"/>
    <property type="project" value="TreeGrafter"/>
</dbReference>
<dbReference type="RefSeq" id="WP_182921943.1">
    <property type="nucleotide sequence ID" value="NZ_WNXD01000001.1"/>
</dbReference>
<dbReference type="InterPro" id="IPR011990">
    <property type="entry name" value="TPR-like_helical_dom_sf"/>
</dbReference>
<keyword evidence="12" id="KW-0732">Signal</keyword>
<keyword evidence="15" id="KW-1185">Reference proteome</keyword>
<dbReference type="EMBL" id="WNXD01000001">
    <property type="protein sequence ID" value="MBB2145292.1"/>
    <property type="molecule type" value="Genomic_DNA"/>
</dbReference>
<dbReference type="InterPro" id="IPR036097">
    <property type="entry name" value="HisK_dim/P_sf"/>
</dbReference>
<keyword evidence="6" id="KW-0418">Kinase</keyword>
<evidence type="ECO:0000256" key="1">
    <source>
        <dbReference type="ARBA" id="ARBA00000085"/>
    </source>
</evidence>
<dbReference type="GO" id="GO:0007234">
    <property type="term" value="P:osmosensory signaling via phosphorelay pathway"/>
    <property type="evidence" value="ECO:0007669"/>
    <property type="project" value="TreeGrafter"/>
</dbReference>
<feature type="coiled-coil region" evidence="10">
    <location>
        <begin position="450"/>
        <end position="490"/>
    </location>
</feature>
<dbReference type="InterPro" id="IPR005467">
    <property type="entry name" value="His_kinase_dom"/>
</dbReference>
<dbReference type="PRINTS" id="PR00344">
    <property type="entry name" value="BCTRLSENSOR"/>
</dbReference>
<dbReference type="InterPro" id="IPR004358">
    <property type="entry name" value="Sig_transdc_His_kin-like_C"/>
</dbReference>
<dbReference type="InterPro" id="IPR019734">
    <property type="entry name" value="TPR_rpt"/>
</dbReference>
<feature type="domain" description="Histidine kinase" evidence="13">
    <location>
        <begin position="547"/>
        <end position="766"/>
    </location>
</feature>
<evidence type="ECO:0000256" key="12">
    <source>
        <dbReference type="SAM" id="SignalP"/>
    </source>
</evidence>
<evidence type="ECO:0000313" key="14">
    <source>
        <dbReference type="EMBL" id="MBB2145292.1"/>
    </source>
</evidence>
<dbReference type="Pfam" id="PF02518">
    <property type="entry name" value="HATPase_c"/>
    <property type="match status" value="1"/>
</dbReference>
<evidence type="ECO:0000256" key="3">
    <source>
        <dbReference type="ARBA" id="ARBA00022553"/>
    </source>
</evidence>
<reference evidence="14" key="1">
    <citation type="submission" date="2019-11" db="EMBL/GenBank/DDBJ databases">
        <title>Description of Pedobacter sp. LMG 31464T.</title>
        <authorList>
            <person name="Carlier A."/>
            <person name="Qi S."/>
            <person name="Vandamme P."/>
        </authorList>
    </citation>
    <scope>NUCLEOTIDE SEQUENCE</scope>
    <source>
        <strain evidence="14">LMG 31464</strain>
    </source>
</reference>
<keyword evidence="7" id="KW-0067">ATP-binding</keyword>
<dbReference type="PROSITE" id="PS50005">
    <property type="entry name" value="TPR"/>
    <property type="match status" value="1"/>
</dbReference>
<dbReference type="Proteomes" id="UP000601055">
    <property type="component" value="Unassembled WGS sequence"/>
</dbReference>
<gene>
    <name evidence="14" type="ORF">GM921_07345</name>
</gene>
<dbReference type="Gene3D" id="1.25.40.10">
    <property type="entry name" value="Tetratricopeptide repeat domain"/>
    <property type="match status" value="2"/>
</dbReference>
<dbReference type="GO" id="GO:0000155">
    <property type="term" value="F:phosphorelay sensor kinase activity"/>
    <property type="evidence" value="ECO:0007669"/>
    <property type="project" value="InterPro"/>
</dbReference>
<keyword evidence="4" id="KW-0808">Transferase</keyword>
<dbReference type="EC" id="2.7.13.3" evidence="2"/>
<dbReference type="CDD" id="cd00082">
    <property type="entry name" value="HisKA"/>
    <property type="match status" value="1"/>
</dbReference>
<keyword evidence="11" id="KW-1133">Transmembrane helix</keyword>
<evidence type="ECO:0000259" key="13">
    <source>
        <dbReference type="PROSITE" id="PS50109"/>
    </source>
</evidence>
<name>A0A923DWK7_9SPHI</name>
<evidence type="ECO:0000256" key="2">
    <source>
        <dbReference type="ARBA" id="ARBA00012438"/>
    </source>
</evidence>
<keyword evidence="11" id="KW-0812">Transmembrane</keyword>
<dbReference type="PROSITE" id="PS50109">
    <property type="entry name" value="HIS_KIN"/>
    <property type="match status" value="1"/>
</dbReference>
<dbReference type="InterPro" id="IPR003594">
    <property type="entry name" value="HATPase_dom"/>
</dbReference>
<dbReference type="GO" id="GO:0005524">
    <property type="term" value="F:ATP binding"/>
    <property type="evidence" value="ECO:0007669"/>
    <property type="project" value="UniProtKB-KW"/>
</dbReference>
<comment type="caution">
    <text evidence="14">The sequence shown here is derived from an EMBL/GenBank/DDBJ whole genome shotgun (WGS) entry which is preliminary data.</text>
</comment>
<evidence type="ECO:0000256" key="7">
    <source>
        <dbReference type="ARBA" id="ARBA00022840"/>
    </source>
</evidence>
<dbReference type="InterPro" id="IPR036890">
    <property type="entry name" value="HATPase_C_sf"/>
</dbReference>
<dbReference type="GO" id="GO:0030295">
    <property type="term" value="F:protein kinase activator activity"/>
    <property type="evidence" value="ECO:0007669"/>
    <property type="project" value="TreeGrafter"/>
</dbReference>
<evidence type="ECO:0000256" key="9">
    <source>
        <dbReference type="PROSITE-ProRule" id="PRU00339"/>
    </source>
</evidence>
<keyword evidence="11" id="KW-0472">Membrane</keyword>
<evidence type="ECO:0000256" key="8">
    <source>
        <dbReference type="ARBA" id="ARBA00023012"/>
    </source>
</evidence>
<keyword evidence="5" id="KW-0547">Nucleotide-binding</keyword>
<dbReference type="AlphaFoldDB" id="A0A923DWK7"/>
<dbReference type="SMART" id="SM00028">
    <property type="entry name" value="TPR"/>
    <property type="match status" value="5"/>
</dbReference>
<dbReference type="SMART" id="SM00387">
    <property type="entry name" value="HATPase_c"/>
    <property type="match status" value="1"/>
</dbReference>
<dbReference type="SUPFAM" id="SSF48452">
    <property type="entry name" value="TPR-like"/>
    <property type="match status" value="2"/>
</dbReference>
<dbReference type="Gene3D" id="1.10.287.130">
    <property type="match status" value="1"/>
</dbReference>
<dbReference type="InterPro" id="IPR050351">
    <property type="entry name" value="BphY/WalK/GraS-like"/>
</dbReference>
<accession>A0A923DWK7</accession>
<keyword evidence="10" id="KW-0175">Coiled coil</keyword>
<dbReference type="SUPFAM" id="SSF47384">
    <property type="entry name" value="Homodimeric domain of signal transducing histidine kinase"/>
    <property type="match status" value="1"/>
</dbReference>
<keyword evidence="9" id="KW-0802">TPR repeat</keyword>
<dbReference type="SUPFAM" id="SSF55874">
    <property type="entry name" value="ATPase domain of HSP90 chaperone/DNA topoisomerase II/histidine kinase"/>
    <property type="match status" value="1"/>
</dbReference>
<organism evidence="14 15">
    <name type="scientific">Pedobacter planticolens</name>
    <dbReference type="NCBI Taxonomy" id="2679964"/>
    <lineage>
        <taxon>Bacteria</taxon>
        <taxon>Pseudomonadati</taxon>
        <taxon>Bacteroidota</taxon>
        <taxon>Sphingobacteriia</taxon>
        <taxon>Sphingobacteriales</taxon>
        <taxon>Sphingobacteriaceae</taxon>
        <taxon>Pedobacter</taxon>
    </lineage>
</organism>
<feature type="signal peptide" evidence="12">
    <location>
        <begin position="1"/>
        <end position="28"/>
    </location>
</feature>
<keyword evidence="3" id="KW-0597">Phosphoprotein</keyword>
<dbReference type="SMART" id="SM00388">
    <property type="entry name" value="HisKA"/>
    <property type="match status" value="1"/>
</dbReference>
<protein>
    <recommendedName>
        <fullName evidence="2">histidine kinase</fullName>
        <ecNumber evidence="2">2.7.13.3</ecNumber>
    </recommendedName>
</protein>
<evidence type="ECO:0000256" key="5">
    <source>
        <dbReference type="ARBA" id="ARBA00022741"/>
    </source>
</evidence>